<dbReference type="Pfam" id="PF01381">
    <property type="entry name" value="HTH_3"/>
    <property type="match status" value="1"/>
</dbReference>
<sequence length="223" mass="25228">MQLRKPALHQRSLSERTPAANRTAKWAGLIRRVRRTLDLSQRDLAEAIGVSPATIGRAETTGAISITVLAAILELGGIRLVALDQDDEPVTPMRETAARNHAGARYPAHLDAWIPTLRDAPIGGWRHDRPVPRLTFHHRHWRDERRQRIGAVGSDHSSELELRLRRPDRRRARMFERLHPSPHREWVYEECQCGPECETTCHPSCPCQCEPPGCNEGWSFAGG</sequence>
<dbReference type="CDD" id="cd00093">
    <property type="entry name" value="HTH_XRE"/>
    <property type="match status" value="1"/>
</dbReference>
<feature type="domain" description="HTH cro/C1-type" evidence="1">
    <location>
        <begin position="30"/>
        <end position="83"/>
    </location>
</feature>
<keyword evidence="3" id="KW-1185">Reference proteome</keyword>
<protein>
    <submittedName>
        <fullName evidence="2">Helix-turn-helix transcriptional regulator</fullName>
    </submittedName>
</protein>
<dbReference type="EMBL" id="JABEND010000006">
    <property type="protein sequence ID" value="NNG36346.1"/>
    <property type="molecule type" value="Genomic_DNA"/>
</dbReference>
<dbReference type="AlphaFoldDB" id="A0A849A9Q6"/>
<comment type="caution">
    <text evidence="2">The sequence shown here is derived from an EMBL/GenBank/DDBJ whole genome shotgun (WGS) entry which is preliminary data.</text>
</comment>
<dbReference type="Proteomes" id="UP000562984">
    <property type="component" value="Unassembled WGS sequence"/>
</dbReference>
<dbReference type="GO" id="GO:0003677">
    <property type="term" value="F:DNA binding"/>
    <property type="evidence" value="ECO:0007669"/>
    <property type="project" value="InterPro"/>
</dbReference>
<dbReference type="SMART" id="SM00530">
    <property type="entry name" value="HTH_XRE"/>
    <property type="match status" value="1"/>
</dbReference>
<dbReference type="InterPro" id="IPR001387">
    <property type="entry name" value="Cro/C1-type_HTH"/>
</dbReference>
<name>A0A849A9Q6_9ACTN</name>
<dbReference type="Gene3D" id="1.10.260.40">
    <property type="entry name" value="lambda repressor-like DNA-binding domains"/>
    <property type="match status" value="1"/>
</dbReference>
<evidence type="ECO:0000259" key="1">
    <source>
        <dbReference type="PROSITE" id="PS50943"/>
    </source>
</evidence>
<accession>A0A849A9Q6</accession>
<dbReference type="InterPro" id="IPR010982">
    <property type="entry name" value="Lambda_DNA-bd_dom_sf"/>
</dbReference>
<proteinExistence type="predicted"/>
<dbReference type="SUPFAM" id="SSF47413">
    <property type="entry name" value="lambda repressor-like DNA-binding domains"/>
    <property type="match status" value="1"/>
</dbReference>
<evidence type="ECO:0000313" key="3">
    <source>
        <dbReference type="Proteomes" id="UP000562984"/>
    </source>
</evidence>
<reference evidence="2 3" key="1">
    <citation type="submission" date="2020-05" db="EMBL/GenBank/DDBJ databases">
        <title>Nakamurella sp. DB0629 isolated from air conditioner.</title>
        <authorList>
            <person name="Kim D.H."/>
            <person name="Kim D.-U."/>
        </authorList>
    </citation>
    <scope>NUCLEOTIDE SEQUENCE [LARGE SCALE GENOMIC DNA]</scope>
    <source>
        <strain evidence="2 3">DB0629</strain>
    </source>
</reference>
<gene>
    <name evidence="2" type="ORF">HKD39_11610</name>
</gene>
<evidence type="ECO:0000313" key="2">
    <source>
        <dbReference type="EMBL" id="NNG36346.1"/>
    </source>
</evidence>
<dbReference type="PROSITE" id="PS50943">
    <property type="entry name" value="HTH_CROC1"/>
    <property type="match status" value="1"/>
</dbReference>
<organism evidence="2 3">
    <name type="scientific">Nakamurella aerolata</name>
    <dbReference type="NCBI Taxonomy" id="1656892"/>
    <lineage>
        <taxon>Bacteria</taxon>
        <taxon>Bacillati</taxon>
        <taxon>Actinomycetota</taxon>
        <taxon>Actinomycetes</taxon>
        <taxon>Nakamurellales</taxon>
        <taxon>Nakamurellaceae</taxon>
        <taxon>Nakamurella</taxon>
    </lineage>
</organism>